<keyword evidence="3 5" id="KW-1133">Transmembrane helix</keyword>
<feature type="transmembrane region" description="Helical" evidence="5">
    <location>
        <begin position="197"/>
        <end position="217"/>
    </location>
</feature>
<evidence type="ECO:0000256" key="2">
    <source>
        <dbReference type="ARBA" id="ARBA00022692"/>
    </source>
</evidence>
<evidence type="ECO:0000256" key="1">
    <source>
        <dbReference type="ARBA" id="ARBA00004141"/>
    </source>
</evidence>
<comment type="subcellular location">
    <subcellularLocation>
        <location evidence="1">Membrane</location>
        <topology evidence="1">Multi-pass membrane protein</topology>
    </subcellularLocation>
</comment>
<dbReference type="GO" id="GO:0005886">
    <property type="term" value="C:plasma membrane"/>
    <property type="evidence" value="ECO:0007669"/>
    <property type="project" value="TreeGrafter"/>
</dbReference>
<dbReference type="AlphaFoldDB" id="A0A6S6U580"/>
<keyword evidence="2 5" id="KW-0812">Transmembrane</keyword>
<dbReference type="PANTHER" id="PTHR30520">
    <property type="entry name" value="FORMATE TRANSPORTER-RELATED"/>
    <property type="match status" value="1"/>
</dbReference>
<evidence type="ECO:0000256" key="4">
    <source>
        <dbReference type="ARBA" id="ARBA00023136"/>
    </source>
</evidence>
<dbReference type="GO" id="GO:0015499">
    <property type="term" value="F:formate transmembrane transporter activity"/>
    <property type="evidence" value="ECO:0007669"/>
    <property type="project" value="TreeGrafter"/>
</dbReference>
<evidence type="ECO:0000256" key="3">
    <source>
        <dbReference type="ARBA" id="ARBA00022989"/>
    </source>
</evidence>
<evidence type="ECO:0000256" key="5">
    <source>
        <dbReference type="SAM" id="Phobius"/>
    </source>
</evidence>
<dbReference type="EMBL" id="CACVAT010000391">
    <property type="protein sequence ID" value="CAA6824420.1"/>
    <property type="molecule type" value="Genomic_DNA"/>
</dbReference>
<dbReference type="InterPro" id="IPR023271">
    <property type="entry name" value="Aquaporin-like"/>
</dbReference>
<feature type="transmembrane region" description="Helical" evidence="5">
    <location>
        <begin position="75"/>
        <end position="95"/>
    </location>
</feature>
<dbReference type="Gene3D" id="1.20.1080.10">
    <property type="entry name" value="Glycerol uptake facilitator protein"/>
    <property type="match status" value="1"/>
</dbReference>
<organism evidence="6">
    <name type="scientific">uncultured Thiotrichaceae bacterium</name>
    <dbReference type="NCBI Taxonomy" id="298394"/>
    <lineage>
        <taxon>Bacteria</taxon>
        <taxon>Pseudomonadati</taxon>
        <taxon>Pseudomonadota</taxon>
        <taxon>Gammaproteobacteria</taxon>
        <taxon>Thiotrichales</taxon>
        <taxon>Thiotrichaceae</taxon>
        <taxon>environmental samples</taxon>
    </lineage>
</organism>
<feature type="transmembrane region" description="Helical" evidence="5">
    <location>
        <begin position="171"/>
        <end position="190"/>
    </location>
</feature>
<accession>A0A6S6U580</accession>
<name>A0A6S6U580_9GAMM</name>
<gene>
    <name evidence="6" type="ORF">HELGO_WM43353</name>
</gene>
<dbReference type="Pfam" id="PF01226">
    <property type="entry name" value="Form_Nir_trans"/>
    <property type="match status" value="1"/>
</dbReference>
<protein>
    <submittedName>
        <fullName evidence="6">Transport</fullName>
    </submittedName>
</protein>
<reference evidence="6" key="1">
    <citation type="submission" date="2020-01" db="EMBL/GenBank/DDBJ databases">
        <authorList>
            <person name="Meier V. D."/>
            <person name="Meier V D."/>
        </authorList>
    </citation>
    <scope>NUCLEOTIDE SEQUENCE</scope>
    <source>
        <strain evidence="6">HLG_WM_MAG_09</strain>
    </source>
</reference>
<dbReference type="PANTHER" id="PTHR30520:SF2">
    <property type="entry name" value="INNER MEMBRANE PROTEIN YFDC"/>
    <property type="match status" value="1"/>
</dbReference>
<dbReference type="InterPro" id="IPR000292">
    <property type="entry name" value="For/NO2_transpt"/>
</dbReference>
<feature type="transmembrane region" description="Helical" evidence="5">
    <location>
        <begin position="116"/>
        <end position="140"/>
    </location>
</feature>
<feature type="transmembrane region" description="Helical" evidence="5">
    <location>
        <begin position="42"/>
        <end position="63"/>
    </location>
</feature>
<feature type="transmembrane region" description="Helical" evidence="5">
    <location>
        <begin position="237"/>
        <end position="262"/>
    </location>
</feature>
<sequence length="268" mass="28909">MSGIERDEADQIKESAKLEAKTVYMIISKEGEDELKRPFTSLWWSGLAAGVAISSSLWAKGMLLELMPETEWETLLVSFGYCVGFIIVILGRLQLFTENTITPILPLFANFSYQKLWATASLWGIVLCANLTGTFLSAAAADLLGIATPEQLAAVQEISKHFVLDNAARDIFLQGIPAGFYVAALVWILPSAKGFELSVIVVLTYLIAIGGFSHVIVGSTEVFLVMLDGKIGLIDAFGGVLLPALLGNIIGGTGLFSMLAYVQVKNEI</sequence>
<proteinExistence type="predicted"/>
<evidence type="ECO:0000313" key="6">
    <source>
        <dbReference type="EMBL" id="CAA6824420.1"/>
    </source>
</evidence>
<keyword evidence="4 5" id="KW-0472">Membrane</keyword>